<evidence type="ECO:0000256" key="4">
    <source>
        <dbReference type="SAM" id="Phobius"/>
    </source>
</evidence>
<dbReference type="PROSITE" id="PS50109">
    <property type="entry name" value="HIS_KIN"/>
    <property type="match status" value="1"/>
</dbReference>
<dbReference type="InterPro" id="IPR036097">
    <property type="entry name" value="HisK_dim/P_sf"/>
</dbReference>
<gene>
    <name evidence="6" type="ORF">GCM10008111_22670</name>
</gene>
<keyword evidence="4" id="KW-1133">Transmembrane helix</keyword>
<dbReference type="InterPro" id="IPR005467">
    <property type="entry name" value="His_kinase_dom"/>
</dbReference>
<keyword evidence="3" id="KW-0597">Phosphoprotein</keyword>
<evidence type="ECO:0000313" key="7">
    <source>
        <dbReference type="Proteomes" id="UP000634667"/>
    </source>
</evidence>
<dbReference type="InterPro" id="IPR003661">
    <property type="entry name" value="HisK_dim/P_dom"/>
</dbReference>
<evidence type="ECO:0000256" key="1">
    <source>
        <dbReference type="ARBA" id="ARBA00000085"/>
    </source>
</evidence>
<dbReference type="Gene3D" id="2.130.10.10">
    <property type="entry name" value="YVTN repeat-like/Quinoprotein amine dehydrogenase"/>
    <property type="match status" value="3"/>
</dbReference>
<evidence type="ECO:0000256" key="2">
    <source>
        <dbReference type="ARBA" id="ARBA00012438"/>
    </source>
</evidence>
<keyword evidence="4" id="KW-0472">Membrane</keyword>
<dbReference type="SUPFAM" id="SSF63829">
    <property type="entry name" value="Calcium-dependent phosphotriesterase"/>
    <property type="match status" value="2"/>
</dbReference>
<dbReference type="Pfam" id="PF02518">
    <property type="entry name" value="HATPase_c"/>
    <property type="match status" value="1"/>
</dbReference>
<dbReference type="PRINTS" id="PR00344">
    <property type="entry name" value="BCTRLSENSOR"/>
</dbReference>
<dbReference type="PANTHER" id="PTHR43547">
    <property type="entry name" value="TWO-COMPONENT HISTIDINE KINASE"/>
    <property type="match status" value="1"/>
</dbReference>
<dbReference type="SMART" id="SM00387">
    <property type="entry name" value="HATPase_c"/>
    <property type="match status" value="1"/>
</dbReference>
<protein>
    <recommendedName>
        <fullName evidence="2">histidine kinase</fullName>
        <ecNumber evidence="2">2.7.13.3</ecNumber>
    </recommendedName>
</protein>
<evidence type="ECO:0000259" key="5">
    <source>
        <dbReference type="PROSITE" id="PS50109"/>
    </source>
</evidence>
<dbReference type="Gene3D" id="3.30.565.10">
    <property type="entry name" value="Histidine kinase-like ATPase, C-terminal domain"/>
    <property type="match status" value="1"/>
</dbReference>
<dbReference type="SUPFAM" id="SSF47384">
    <property type="entry name" value="Homodimeric domain of signal transducing histidine kinase"/>
    <property type="match status" value="1"/>
</dbReference>
<dbReference type="CDD" id="cd00082">
    <property type="entry name" value="HisKA"/>
    <property type="match status" value="1"/>
</dbReference>
<proteinExistence type="predicted"/>
<dbReference type="SUPFAM" id="SSF55874">
    <property type="entry name" value="ATPase domain of HSP90 chaperone/DNA topoisomerase II/histidine kinase"/>
    <property type="match status" value="1"/>
</dbReference>
<evidence type="ECO:0000313" key="6">
    <source>
        <dbReference type="EMBL" id="GGW66189.1"/>
    </source>
</evidence>
<keyword evidence="7" id="KW-1185">Reference proteome</keyword>
<dbReference type="Gene3D" id="2.60.40.10">
    <property type="entry name" value="Immunoglobulins"/>
    <property type="match status" value="1"/>
</dbReference>
<comment type="caution">
    <text evidence="6">The sequence shown here is derived from an EMBL/GenBank/DDBJ whole genome shotgun (WGS) entry which is preliminary data.</text>
</comment>
<evidence type="ECO:0000256" key="3">
    <source>
        <dbReference type="ARBA" id="ARBA00022553"/>
    </source>
</evidence>
<dbReference type="PANTHER" id="PTHR43547:SF2">
    <property type="entry name" value="HYBRID SIGNAL TRANSDUCTION HISTIDINE KINASE C"/>
    <property type="match status" value="1"/>
</dbReference>
<accession>A0ABQ2WR83</accession>
<comment type="catalytic activity">
    <reaction evidence="1">
        <text>ATP + protein L-histidine = ADP + protein N-phospho-L-histidine.</text>
        <dbReference type="EC" id="2.7.13.3"/>
    </reaction>
</comment>
<feature type="domain" description="Histidine kinase" evidence="5">
    <location>
        <begin position="844"/>
        <end position="1075"/>
    </location>
</feature>
<dbReference type="Gene3D" id="1.10.287.130">
    <property type="match status" value="1"/>
</dbReference>
<dbReference type="InterPro" id="IPR003594">
    <property type="entry name" value="HATPase_dom"/>
</dbReference>
<dbReference type="EMBL" id="BMYR01000009">
    <property type="protein sequence ID" value="GGW66189.1"/>
    <property type="molecule type" value="Genomic_DNA"/>
</dbReference>
<dbReference type="Proteomes" id="UP000634667">
    <property type="component" value="Unassembled WGS sequence"/>
</dbReference>
<dbReference type="InterPro" id="IPR013783">
    <property type="entry name" value="Ig-like_fold"/>
</dbReference>
<feature type="transmembrane region" description="Helical" evidence="4">
    <location>
        <begin position="765"/>
        <end position="785"/>
    </location>
</feature>
<dbReference type="InterPro" id="IPR036890">
    <property type="entry name" value="HATPase_C_sf"/>
</dbReference>
<dbReference type="InterPro" id="IPR004358">
    <property type="entry name" value="Sig_transdc_His_kin-like_C"/>
</dbReference>
<dbReference type="EC" id="2.7.13.3" evidence="2"/>
<dbReference type="InterPro" id="IPR015943">
    <property type="entry name" value="WD40/YVTN_repeat-like_dom_sf"/>
</dbReference>
<dbReference type="InterPro" id="IPR011123">
    <property type="entry name" value="Y_Y_Y"/>
</dbReference>
<dbReference type="Pfam" id="PF07495">
    <property type="entry name" value="Y_Y_Y"/>
    <property type="match status" value="1"/>
</dbReference>
<sequence>MIQDQQGFIWMGSQHGLFRHDGTDVQEFKADPSRAGNLSASWVSALAVDPSGALWVGTRYGGLNKFDPATEQFVRYDFPAALGTQSAEISALRFDSQGQLWVATYGAGLFRLQQGQLVAEPLPLFFALTTTPPTTLSPPSTANTAVNFINDVFIDTTGAMWLASGDAPIRTAGQRYGGVLYRDNTGVAWQSIPFQHPENKLVSVTRVRESADGQIWASTFGHGLYRYAPALGVFVPAEQPVALQQALLSDIWIDKTQTMWLSSYSNDASGGLWQRDKDGIWIHYPFSSEFTEGLARADLLGLFGDHQGTLWTISQAGIKGLSRYARAIRTVPPGALKNTLLPAPNVLGIDAVSGSEVWLANRDGGVVRFNPETSELQHYPIPSTLTALTSIHAIRKDAKQQLWLGTNNGLYQLDPITGQWQAFPLNTTVAPFIGALYLDKQQNLWIGSRGLGLFKINASRDEVQHFRGLKDEHANLRFGDVNNITEDHLGAIWLGSTDQGIARFDVKNNTFQYWLQHAGSEHGLQMNGVQLILEDAQQQLWLRAGNINHRVLYDPQQPTTTTVFKPYLQAEDQDEHLQQAEVFRLLYRLHWLPEQETYLELNEAHGMQSITWIGAWDIIDNVIYRGGARGFDYFNINELPKIVSLNPVQLTGLSLFNQPVRTGSALLPKALAQLPLLQLNYQQDMFSLRFASPEFKQPQLIQYRYRLTGFDRDWIQSSAQSPIATYTRLPPGEYQFEVSARLPGGKWQAPTLLPLNILPPWWLSWWFRLTILVALVATITGFIYWKLRLEYQVRRKLERLVAERTHQLAEQNHALAASYQQLQQTQQQLLTQEKMASLGGLVAGVAHEINTPLGVCVTATSHLQAEQRSLATAFANRSVGQQQFERFLQHLADGLKILQVNTQRAADLVNSFKQVSVDQSIDSYRDFDLAQYLNDVVLSLSARLKQLRCQLHITCPTPLNVYSDPGAIAQIITNLVMNALLHGLDNIPEPQITLEVTVDDKRVQIRFADNGCGMSKAHLQQLFDPFFTTKRNQGGSGLGAHIVFNLVTARLHGEITVNSDIGQGLHYLIRFPRFMVKAEG</sequence>
<organism evidence="6 7">
    <name type="scientific">Alishewanella tabrizica</name>
    <dbReference type="NCBI Taxonomy" id="671278"/>
    <lineage>
        <taxon>Bacteria</taxon>
        <taxon>Pseudomonadati</taxon>
        <taxon>Pseudomonadota</taxon>
        <taxon>Gammaproteobacteria</taxon>
        <taxon>Alteromonadales</taxon>
        <taxon>Alteromonadaceae</taxon>
        <taxon>Alishewanella</taxon>
    </lineage>
</organism>
<reference evidence="7" key="1">
    <citation type="journal article" date="2019" name="Int. J. Syst. Evol. Microbiol.">
        <title>The Global Catalogue of Microorganisms (GCM) 10K type strain sequencing project: providing services to taxonomists for standard genome sequencing and annotation.</title>
        <authorList>
            <consortium name="The Broad Institute Genomics Platform"/>
            <consortium name="The Broad Institute Genome Sequencing Center for Infectious Disease"/>
            <person name="Wu L."/>
            <person name="Ma J."/>
        </authorList>
    </citation>
    <scope>NUCLEOTIDE SEQUENCE [LARGE SCALE GENOMIC DNA]</scope>
    <source>
        <strain evidence="7">KCTC 23723</strain>
    </source>
</reference>
<name>A0ABQ2WR83_9ALTE</name>
<keyword evidence="4" id="KW-0812">Transmembrane</keyword>